<evidence type="ECO:0000256" key="2">
    <source>
        <dbReference type="ARBA" id="ARBA00022840"/>
    </source>
</evidence>
<keyword evidence="1" id="KW-0547">Nucleotide-binding</keyword>
<dbReference type="InterPro" id="IPR058031">
    <property type="entry name" value="AAA_lid_NorR"/>
</dbReference>
<keyword evidence="9" id="KW-1185">Reference proteome</keyword>
<sequence>MSKSSGPQYPSDSDLLSQVRFDPAHGKVWFNEQRMLLFHASGMGLLRKELIETLGLQRARGLLMRFGFDAGFKDAALARKLRPEITTADAFLVGPRLACIKGLVQVEPLELSFDLSSGAFIGRFEWTESYEAETHLQHFGTAAEPVCWTLIGYSSGFTSYYMGRRILFKEEVCAGCGSAHCRIIGKPAEEWSDRAELEKLYEPDLVAEELLALRTQVSELQETVRASRAAPAGAVSFIGRSPGFLKARDLIERGAASRASVLLLGETGVGKEVFARSLHALSERAERPFVAVNCASIPSDLIASELFGVERGAFTGATVSREGKFERADGGTIFLDELVELTPGAQAALLRVLQEGELERVGGSFVRKIDVRVVAATNEDLKEAVRKGRFRADLFYRLNVYPVTIPPLRERTEDIPLLARHFLGKFHALYKKTTLGISDRAMRSLKNYAWPGNIRELENMIERGVILTDHNRTIDIDSLFTSPPDEDAGHTLSAQTGGLRLEQDNPSPRSPYDELSVRLLNEGFSITDFESAITRNAMALAKDNVTHAARLIGMTRAQLAYRLEKLKED</sequence>
<dbReference type="InterPro" id="IPR025943">
    <property type="entry name" value="Sigma_54_int_dom_ATP-bd_2"/>
</dbReference>
<dbReference type="SMART" id="SM00382">
    <property type="entry name" value="AAA"/>
    <property type="match status" value="1"/>
</dbReference>
<dbReference type="PROSITE" id="PS00676">
    <property type="entry name" value="SIGMA54_INTERACT_2"/>
    <property type="match status" value="1"/>
</dbReference>
<dbReference type="InterPro" id="IPR002197">
    <property type="entry name" value="HTH_Fis"/>
</dbReference>
<dbReference type="PROSITE" id="PS00675">
    <property type="entry name" value="SIGMA54_INTERACT_1"/>
    <property type="match status" value="1"/>
</dbReference>
<dbReference type="PROSITE" id="PS50045">
    <property type="entry name" value="SIGMA54_INTERACT_4"/>
    <property type="match status" value="1"/>
</dbReference>
<dbReference type="InterPro" id="IPR010523">
    <property type="entry name" value="XylR_N"/>
</dbReference>
<dbReference type="InterPro" id="IPR003593">
    <property type="entry name" value="AAA+_ATPase"/>
</dbReference>
<feature type="domain" description="Sigma-54 factor interaction" evidence="7">
    <location>
        <begin position="237"/>
        <end position="466"/>
    </location>
</feature>
<accession>A0A848G5G4</accession>
<dbReference type="InterPro" id="IPR009057">
    <property type="entry name" value="Homeodomain-like_sf"/>
</dbReference>
<dbReference type="InterPro" id="IPR025662">
    <property type="entry name" value="Sigma_54_int_dom_ATP-bd_1"/>
</dbReference>
<dbReference type="FunFam" id="3.40.50.300:FF:000006">
    <property type="entry name" value="DNA-binding transcriptional regulator NtrC"/>
    <property type="match status" value="1"/>
</dbReference>
<proteinExistence type="predicted"/>
<dbReference type="PROSITE" id="PS00688">
    <property type="entry name" value="SIGMA54_INTERACT_3"/>
    <property type="match status" value="1"/>
</dbReference>
<dbReference type="InterPro" id="IPR004096">
    <property type="entry name" value="V4R"/>
</dbReference>
<keyword evidence="2" id="KW-0067">ATP-binding</keyword>
<dbReference type="InterPro" id="IPR027417">
    <property type="entry name" value="P-loop_NTPase"/>
</dbReference>
<evidence type="ECO:0000259" key="7">
    <source>
        <dbReference type="PROSITE" id="PS50045"/>
    </source>
</evidence>
<keyword evidence="4" id="KW-0238">DNA-binding</keyword>
<reference evidence="8 9" key="1">
    <citation type="submission" date="2020-04" db="EMBL/GenBank/DDBJ databases">
        <title>Zoogloea sp. G-4-1-14 isolated from soil.</title>
        <authorList>
            <person name="Dahal R.H."/>
        </authorList>
    </citation>
    <scope>NUCLEOTIDE SEQUENCE [LARGE SCALE GENOMIC DNA]</scope>
    <source>
        <strain evidence="8 9">G-4-1-14</strain>
    </source>
</reference>
<dbReference type="GO" id="GO:0043565">
    <property type="term" value="F:sequence-specific DNA binding"/>
    <property type="evidence" value="ECO:0007669"/>
    <property type="project" value="InterPro"/>
</dbReference>
<gene>
    <name evidence="8" type="ORF">HHL15_17105</name>
</gene>
<organism evidence="8 9">
    <name type="scientific">Zoogloea dura</name>
    <dbReference type="NCBI Taxonomy" id="2728840"/>
    <lineage>
        <taxon>Bacteria</taxon>
        <taxon>Pseudomonadati</taxon>
        <taxon>Pseudomonadota</taxon>
        <taxon>Betaproteobacteria</taxon>
        <taxon>Rhodocyclales</taxon>
        <taxon>Zoogloeaceae</taxon>
        <taxon>Zoogloea</taxon>
    </lineage>
</organism>
<comment type="caution">
    <text evidence="8">The sequence shown here is derived from an EMBL/GenBank/DDBJ whole genome shotgun (WGS) entry which is preliminary data.</text>
</comment>
<dbReference type="Pfam" id="PF06505">
    <property type="entry name" value="XylR_N"/>
    <property type="match status" value="1"/>
</dbReference>
<dbReference type="InterPro" id="IPR025944">
    <property type="entry name" value="Sigma_54_int_dom_CS"/>
</dbReference>
<dbReference type="Gene3D" id="3.30.1380.20">
    <property type="entry name" value="Trafficking protein particle complex subunit 3"/>
    <property type="match status" value="1"/>
</dbReference>
<name>A0A848G5G4_9RHOO</name>
<evidence type="ECO:0000256" key="1">
    <source>
        <dbReference type="ARBA" id="ARBA00022741"/>
    </source>
</evidence>
<evidence type="ECO:0000313" key="9">
    <source>
        <dbReference type="Proteomes" id="UP000580043"/>
    </source>
</evidence>
<evidence type="ECO:0000256" key="4">
    <source>
        <dbReference type="ARBA" id="ARBA00023125"/>
    </source>
</evidence>
<dbReference type="InterPro" id="IPR002078">
    <property type="entry name" value="Sigma_54_int"/>
</dbReference>
<evidence type="ECO:0000256" key="3">
    <source>
        <dbReference type="ARBA" id="ARBA00023015"/>
    </source>
</evidence>
<dbReference type="Gene3D" id="1.10.8.60">
    <property type="match status" value="1"/>
</dbReference>
<dbReference type="Gene3D" id="1.10.10.60">
    <property type="entry name" value="Homeodomain-like"/>
    <property type="match status" value="1"/>
</dbReference>
<keyword evidence="5" id="KW-0804">Transcription</keyword>
<dbReference type="Pfam" id="PF02954">
    <property type="entry name" value="HTH_8"/>
    <property type="match status" value="1"/>
</dbReference>
<keyword evidence="3" id="KW-0805">Transcription regulation</keyword>
<dbReference type="CDD" id="cd00009">
    <property type="entry name" value="AAA"/>
    <property type="match status" value="1"/>
</dbReference>
<dbReference type="SUPFAM" id="SSF111126">
    <property type="entry name" value="Ligand-binding domain in the NO signalling and Golgi transport"/>
    <property type="match status" value="1"/>
</dbReference>
<dbReference type="GO" id="GO:0006355">
    <property type="term" value="P:regulation of DNA-templated transcription"/>
    <property type="evidence" value="ECO:0007669"/>
    <property type="project" value="InterPro"/>
</dbReference>
<dbReference type="AlphaFoldDB" id="A0A848G5G4"/>
<feature type="region of interest" description="Disordered" evidence="6">
    <location>
        <begin position="483"/>
        <end position="512"/>
    </location>
</feature>
<evidence type="ECO:0000256" key="6">
    <source>
        <dbReference type="SAM" id="MobiDB-lite"/>
    </source>
</evidence>
<dbReference type="Proteomes" id="UP000580043">
    <property type="component" value="Unassembled WGS sequence"/>
</dbReference>
<evidence type="ECO:0000313" key="8">
    <source>
        <dbReference type="EMBL" id="NML27477.1"/>
    </source>
</evidence>
<evidence type="ECO:0000256" key="5">
    <source>
        <dbReference type="ARBA" id="ARBA00023163"/>
    </source>
</evidence>
<dbReference type="SUPFAM" id="SSF46689">
    <property type="entry name" value="Homeodomain-like"/>
    <property type="match status" value="1"/>
</dbReference>
<dbReference type="SUPFAM" id="SSF52540">
    <property type="entry name" value="P-loop containing nucleoside triphosphate hydrolases"/>
    <property type="match status" value="1"/>
</dbReference>
<dbReference type="SMART" id="SM00989">
    <property type="entry name" value="V4R"/>
    <property type="match status" value="1"/>
</dbReference>
<dbReference type="PANTHER" id="PTHR32071:SF117">
    <property type="entry name" value="PTS-DEPENDENT DIHYDROXYACETONE KINASE OPERON REGULATORY PROTEIN-RELATED"/>
    <property type="match status" value="1"/>
</dbReference>
<dbReference type="InterPro" id="IPR024096">
    <property type="entry name" value="NO_sig/Golgi_transp_ligand-bd"/>
</dbReference>
<dbReference type="EMBL" id="JABBGA010000015">
    <property type="protein sequence ID" value="NML27477.1"/>
    <property type="molecule type" value="Genomic_DNA"/>
</dbReference>
<dbReference type="PANTHER" id="PTHR32071">
    <property type="entry name" value="TRANSCRIPTIONAL REGULATORY PROTEIN"/>
    <property type="match status" value="1"/>
</dbReference>
<dbReference type="GO" id="GO:0005524">
    <property type="term" value="F:ATP binding"/>
    <property type="evidence" value="ECO:0007669"/>
    <property type="project" value="UniProtKB-KW"/>
</dbReference>
<dbReference type="RefSeq" id="WP_169147014.1">
    <property type="nucleotide sequence ID" value="NZ_JABBGA010000015.1"/>
</dbReference>
<dbReference type="Pfam" id="PF02830">
    <property type="entry name" value="V4R"/>
    <property type="match status" value="1"/>
</dbReference>
<dbReference type="Pfam" id="PF25601">
    <property type="entry name" value="AAA_lid_14"/>
    <property type="match status" value="1"/>
</dbReference>
<dbReference type="Gene3D" id="3.40.50.300">
    <property type="entry name" value="P-loop containing nucleotide triphosphate hydrolases"/>
    <property type="match status" value="1"/>
</dbReference>
<dbReference type="Pfam" id="PF00158">
    <property type="entry name" value="Sigma54_activat"/>
    <property type="match status" value="1"/>
</dbReference>
<protein>
    <submittedName>
        <fullName evidence="8">Sigma 54-interacting transcriptional regulator</fullName>
    </submittedName>
</protein>